<dbReference type="Pfam" id="PF05443">
    <property type="entry name" value="ROS_MUCR"/>
    <property type="match status" value="1"/>
</dbReference>
<feature type="region of interest" description="Disordered" evidence="2">
    <location>
        <begin position="47"/>
        <end position="88"/>
    </location>
</feature>
<dbReference type="EMBL" id="DSDS01000101">
    <property type="protein sequence ID" value="HET97916.1"/>
    <property type="molecule type" value="Genomic_DNA"/>
</dbReference>
<reference evidence="3" key="1">
    <citation type="journal article" date="2020" name="mSystems">
        <title>Genome- and Community-Level Interaction Insights into Carbon Utilization and Element Cycling Functions of Hydrothermarchaeota in Hydrothermal Sediment.</title>
        <authorList>
            <person name="Zhou Z."/>
            <person name="Liu Y."/>
            <person name="Xu W."/>
            <person name="Pan J."/>
            <person name="Luo Z.H."/>
            <person name="Li M."/>
        </authorList>
    </citation>
    <scope>NUCLEOTIDE SEQUENCE [LARGE SCALE GENOMIC DNA]</scope>
    <source>
        <strain evidence="3">SpSt-1224</strain>
    </source>
</reference>
<dbReference type="InterPro" id="IPR041920">
    <property type="entry name" value="ROS/MUCR_sf"/>
</dbReference>
<accession>A0A7C2XNU0</accession>
<sequence length="88" mass="10030">HKIVCLECGEEFKMISPKHLKSHGLTRREYRKKWGLPLRQALCAKELSDRRKKAGKARGLPENLRKSIAERSGKSKPKRAPRVAGKKA</sequence>
<comment type="caution">
    <text evidence="3">The sequence shown here is derived from an EMBL/GenBank/DDBJ whole genome shotgun (WGS) entry which is preliminary data.</text>
</comment>
<dbReference type="GO" id="GO:0003677">
    <property type="term" value="F:DNA binding"/>
    <property type="evidence" value="ECO:0007669"/>
    <property type="project" value="InterPro"/>
</dbReference>
<dbReference type="Proteomes" id="UP000885986">
    <property type="component" value="Unassembled WGS sequence"/>
</dbReference>
<dbReference type="Gene3D" id="1.10.10.1550">
    <property type="entry name" value="ROS/MUCR transcriptional regulator protein"/>
    <property type="match status" value="1"/>
</dbReference>
<protein>
    <submittedName>
        <fullName evidence="3">Transcriptional regulator</fullName>
    </submittedName>
</protein>
<dbReference type="AlphaFoldDB" id="A0A7C2XNU0"/>
<proteinExistence type="inferred from homology"/>
<evidence type="ECO:0000313" key="3">
    <source>
        <dbReference type="EMBL" id="HET97916.1"/>
    </source>
</evidence>
<name>A0A7C2XNU0_9BACT</name>
<comment type="similarity">
    <text evidence="1">Belongs to the ros/MucR family.</text>
</comment>
<feature type="compositionally biased region" description="Basic and acidic residues" evidence="2">
    <location>
        <begin position="63"/>
        <end position="73"/>
    </location>
</feature>
<dbReference type="GO" id="GO:0008270">
    <property type="term" value="F:zinc ion binding"/>
    <property type="evidence" value="ECO:0007669"/>
    <property type="project" value="InterPro"/>
</dbReference>
<evidence type="ECO:0000256" key="2">
    <source>
        <dbReference type="SAM" id="MobiDB-lite"/>
    </source>
</evidence>
<feature type="compositionally biased region" description="Basic residues" evidence="2">
    <location>
        <begin position="74"/>
        <end position="88"/>
    </location>
</feature>
<gene>
    <name evidence="3" type="ORF">ENN98_04365</name>
</gene>
<organism evidence="3">
    <name type="scientific">Desulfurivibrio alkaliphilus</name>
    <dbReference type="NCBI Taxonomy" id="427923"/>
    <lineage>
        <taxon>Bacteria</taxon>
        <taxon>Pseudomonadati</taxon>
        <taxon>Thermodesulfobacteriota</taxon>
        <taxon>Desulfobulbia</taxon>
        <taxon>Desulfobulbales</taxon>
        <taxon>Desulfobulbaceae</taxon>
        <taxon>Desulfurivibrio</taxon>
    </lineage>
</organism>
<dbReference type="InterPro" id="IPR008807">
    <property type="entry name" value="ROS_MUCR"/>
</dbReference>
<evidence type="ECO:0000256" key="1">
    <source>
        <dbReference type="ARBA" id="ARBA00007031"/>
    </source>
</evidence>
<feature type="non-terminal residue" evidence="3">
    <location>
        <position position="1"/>
    </location>
</feature>
<dbReference type="GO" id="GO:0006355">
    <property type="term" value="P:regulation of DNA-templated transcription"/>
    <property type="evidence" value="ECO:0007669"/>
    <property type="project" value="InterPro"/>
</dbReference>